<feature type="compositionally biased region" description="Basic and acidic residues" evidence="9">
    <location>
        <begin position="1030"/>
        <end position="1039"/>
    </location>
</feature>
<dbReference type="InterPro" id="IPR036412">
    <property type="entry name" value="HAD-like_sf"/>
</dbReference>
<keyword evidence="4" id="KW-0904">Protein phosphatase</keyword>
<dbReference type="Gene3D" id="3.40.50.1000">
    <property type="entry name" value="HAD superfamily/HAD-like"/>
    <property type="match status" value="1"/>
</dbReference>
<dbReference type="GO" id="GO:0032991">
    <property type="term" value="C:protein-containing complex"/>
    <property type="evidence" value="ECO:0007669"/>
    <property type="project" value="Ensembl"/>
</dbReference>
<keyword evidence="13" id="KW-1185">Reference proteome</keyword>
<dbReference type="Gene3D" id="3.40.50.10190">
    <property type="entry name" value="BRCT domain"/>
    <property type="match status" value="1"/>
</dbReference>
<dbReference type="GO" id="GO:0005654">
    <property type="term" value="C:nucleoplasm"/>
    <property type="evidence" value="ECO:0007669"/>
    <property type="project" value="Ensembl"/>
</dbReference>
<feature type="domain" description="FCP1 homology" evidence="11">
    <location>
        <begin position="318"/>
        <end position="521"/>
    </location>
</feature>
<evidence type="ECO:0000256" key="7">
    <source>
        <dbReference type="ARBA" id="ARBA00047761"/>
    </source>
</evidence>
<dbReference type="InterPro" id="IPR004274">
    <property type="entry name" value="FCP1_dom"/>
</dbReference>
<dbReference type="GO" id="GO:0000922">
    <property type="term" value="C:spindle pole"/>
    <property type="evidence" value="ECO:0007669"/>
    <property type="project" value="Ensembl"/>
</dbReference>
<organism evidence="12 13">
    <name type="scientific">Macaca fascicularis</name>
    <name type="common">Crab-eating macaque</name>
    <name type="synonym">Cynomolgus monkey</name>
    <dbReference type="NCBI Taxonomy" id="9541"/>
    <lineage>
        <taxon>Eukaryota</taxon>
        <taxon>Metazoa</taxon>
        <taxon>Chordata</taxon>
        <taxon>Craniata</taxon>
        <taxon>Vertebrata</taxon>
        <taxon>Euteleostomi</taxon>
        <taxon>Mammalia</taxon>
        <taxon>Eutheria</taxon>
        <taxon>Euarchontoglires</taxon>
        <taxon>Primates</taxon>
        <taxon>Haplorrhini</taxon>
        <taxon>Catarrhini</taxon>
        <taxon>Cercopithecidae</taxon>
        <taxon>Cercopithecinae</taxon>
        <taxon>Macaca</taxon>
    </lineage>
</organism>
<feature type="compositionally biased region" description="Low complexity" evidence="9">
    <location>
        <begin position="641"/>
        <end position="652"/>
    </location>
</feature>
<dbReference type="SMART" id="SM00292">
    <property type="entry name" value="BRCT"/>
    <property type="match status" value="1"/>
</dbReference>
<feature type="compositionally biased region" description="Acidic residues" evidence="9">
    <location>
        <begin position="628"/>
        <end position="640"/>
    </location>
</feature>
<dbReference type="Pfam" id="PF03031">
    <property type="entry name" value="NIF"/>
    <property type="match status" value="1"/>
</dbReference>
<dbReference type="GO" id="GO:0005813">
    <property type="term" value="C:centrosome"/>
    <property type="evidence" value="ECO:0007669"/>
    <property type="project" value="Ensembl"/>
</dbReference>
<dbReference type="Pfam" id="PF00533">
    <property type="entry name" value="BRCT"/>
    <property type="match status" value="1"/>
</dbReference>
<dbReference type="CDD" id="cd07521">
    <property type="entry name" value="HAD_FCP1-like"/>
    <property type="match status" value="1"/>
</dbReference>
<evidence type="ECO:0000256" key="2">
    <source>
        <dbReference type="ARBA" id="ARBA00013081"/>
    </source>
</evidence>
<dbReference type="PROSITE" id="PS50172">
    <property type="entry name" value="BRCT"/>
    <property type="match status" value="1"/>
</dbReference>
<dbReference type="SUPFAM" id="SSF52113">
    <property type="entry name" value="BRCT domain"/>
    <property type="match status" value="1"/>
</dbReference>
<dbReference type="InterPro" id="IPR011947">
    <property type="entry name" value="FCP1_euk"/>
</dbReference>
<dbReference type="GO" id="GO:0008420">
    <property type="term" value="F:RNA polymerase II CTD heptapeptide repeat phosphatase activity"/>
    <property type="evidence" value="ECO:0007669"/>
    <property type="project" value="Ensembl"/>
</dbReference>
<dbReference type="FunFam" id="1.10.287.10:FF:000010">
    <property type="entry name" value="RNA polymerase II subunit A C-terminal domain phosphatase"/>
    <property type="match status" value="1"/>
</dbReference>
<feature type="compositionally biased region" description="Basic and acidic residues" evidence="9">
    <location>
        <begin position="913"/>
        <end position="929"/>
    </location>
</feature>
<keyword evidence="3" id="KW-0378">Hydrolase</keyword>
<dbReference type="InterPro" id="IPR039189">
    <property type="entry name" value="Fcp1"/>
</dbReference>
<dbReference type="FunFam" id="3.40.50.10190:FF:000007">
    <property type="entry name" value="RNA polymerase II subunit A C-terminal domain phosphatase"/>
    <property type="match status" value="1"/>
</dbReference>
<feature type="compositionally biased region" description="Polar residues" evidence="9">
    <location>
        <begin position="562"/>
        <end position="571"/>
    </location>
</feature>
<feature type="region of interest" description="Disordered" evidence="9">
    <location>
        <begin position="913"/>
        <end position="1131"/>
    </location>
</feature>
<evidence type="ECO:0000256" key="4">
    <source>
        <dbReference type="ARBA" id="ARBA00022912"/>
    </source>
</evidence>
<evidence type="ECO:0000259" key="10">
    <source>
        <dbReference type="PROSITE" id="PS50172"/>
    </source>
</evidence>
<evidence type="ECO:0000256" key="1">
    <source>
        <dbReference type="ARBA" id="ARBA00004123"/>
    </source>
</evidence>
<evidence type="ECO:0000313" key="12">
    <source>
        <dbReference type="Ensembl" id="ENSMFAP00000060121.1"/>
    </source>
</evidence>
<feature type="compositionally biased region" description="Basic and acidic residues" evidence="9">
    <location>
        <begin position="657"/>
        <end position="669"/>
    </location>
</feature>
<dbReference type="Proteomes" id="UP000233100">
    <property type="component" value="Chromosome 18"/>
</dbReference>
<dbReference type="InterPro" id="IPR036420">
    <property type="entry name" value="BRCT_dom_sf"/>
</dbReference>
<feature type="compositionally biased region" description="Acidic residues" evidence="9">
    <location>
        <begin position="1040"/>
        <end position="1053"/>
    </location>
</feature>
<reference evidence="12 13" key="1">
    <citation type="submission" date="2013-03" db="EMBL/GenBank/DDBJ databases">
        <authorList>
            <person name="Warren W."/>
            <person name="Wilson R.K."/>
        </authorList>
    </citation>
    <scope>NUCLEOTIDE SEQUENCE</scope>
</reference>
<dbReference type="InterPro" id="IPR001357">
    <property type="entry name" value="BRCT_dom"/>
</dbReference>
<accession>A0A7N9IFY1</accession>
<evidence type="ECO:0000256" key="5">
    <source>
        <dbReference type="ARBA" id="ARBA00023242"/>
    </source>
</evidence>
<dbReference type="PANTHER" id="PTHR23081:SF36">
    <property type="entry name" value="RNA POLYMERASE II SUBUNIT A C-TERMINAL DOMAIN PHOSPHATASE"/>
    <property type="match status" value="1"/>
</dbReference>
<dbReference type="GO" id="GO:0030957">
    <property type="term" value="F:Tat protein binding"/>
    <property type="evidence" value="ECO:0007669"/>
    <property type="project" value="Ensembl"/>
</dbReference>
<feature type="region of interest" description="Disordered" evidence="9">
    <location>
        <begin position="506"/>
        <end position="771"/>
    </location>
</feature>
<dbReference type="GO" id="GO:0051233">
    <property type="term" value="C:spindle midzone"/>
    <property type="evidence" value="ECO:0007669"/>
    <property type="project" value="Ensembl"/>
</dbReference>
<dbReference type="EC" id="3.1.3.16" evidence="2"/>
<dbReference type="Pfam" id="PF09309">
    <property type="entry name" value="FCP1_C"/>
    <property type="match status" value="1"/>
</dbReference>
<dbReference type="CDD" id="cd17729">
    <property type="entry name" value="BRCT_CTDP1"/>
    <property type="match status" value="1"/>
</dbReference>
<dbReference type="Bgee" id="ENSMFAG00000031816">
    <property type="expression patterns" value="Expressed in thymus and 13 other cell types or tissues"/>
</dbReference>
<dbReference type="GO" id="GO:0043923">
    <property type="term" value="P:host-mediated activation of viral transcription"/>
    <property type="evidence" value="ECO:0007669"/>
    <property type="project" value="Ensembl"/>
</dbReference>
<protein>
    <recommendedName>
        <fullName evidence="6">RNA polymerase II subunit A C-terminal domain phosphatase</fullName>
        <ecNumber evidence="2">3.1.3.16</ecNumber>
    </recommendedName>
</protein>
<feature type="compositionally biased region" description="Acidic residues" evidence="9">
    <location>
        <begin position="1117"/>
        <end position="1127"/>
    </location>
</feature>
<dbReference type="NCBIfam" id="TIGR02250">
    <property type="entry name" value="FCP1_euk"/>
    <property type="match status" value="1"/>
</dbReference>
<sequence length="1199" mass="130501">MEGRVHTVPCPMWRDVCTRMSSVPCGGACIHVLCPMPMWRGVYTLLSPVPCGGASADTCPLSHVEGCVHTVPCPTWRGVCTRVSSVPHGGACTHMSSVPCGGACTHMSSVWRGTYTHMSSAPCGGACTHILCPCGGACTHTSSVPCGGVCTHMSSVWRGTSTHMSSVPCGGACTHTCPLSVWRGVYTHVLCPMWRGVYTHVLCPCGGACTHTCPLSHVEGHVHTHVLCPCGGACTQACPLSLWRSMYTRMSSVRVERRVHTHVLCPCGGACTHACPLSVWRGVYTRVLCPMWRGVYTHMFSVRVERCIHTHVLCPMWRGRHMHVFRMPVSDTCVFRTPVSNMCVFRTPVLDTCVFRTPVSGTRVVGAAGAPQTFSPDCCCRSFQGIFHFQLGRGEPMLHTRLRPHCKDFLEKIAKLYELHVFTFGSRLYAHTIAGFLDPEKKLFSHRILSRDECIDPFSKTGNLRNLFPCGDSMVCIIDDREDVWKFAPNLITVKKYVYFQGTGDMNAPPGSRDSQTRKKVNHSSRGTEIAEQAPPVREPEWGTQAPGVEPSNGLEKPAQELNGSEATAPQDSPRPGKPDERDTWPAAQAPTSSGELAGTPEPQGSCVQGGRAALGQRPAQGATGTDLDFDLSSDSESSSESEGTKSPSSASDGESEGGRSRQKPKEEENPAPEGAGALAQGSSLEPGRPAALSLPGEAEPGTHAPDKGPELGGQEEGERDGLCGLGNGCADRKEAETESQNSELSGVTAGESLDQSVEEEEEEDTDEDDHLIYLEEILVRVHTDYYAKYDRFLNKEIEEAPDIRKIVPELKSKVLADVAIIFSGLHPTNFPIEKTREHYHATALGAKILTRLVLSPDAPDRATHLIAARAGTEKVLQAQECGHLHVVNPDWLWSCLERWDKVEEQLFPLRDDHSKRENSPAAFPDREGVPPTTLFHPMPVLPKAQPGPEVRIYDSNTGKLIRTGARGPPAPPSSLPLHREPSSFRAVPPPQPQTFGEELPDAPDGEQPGPSRRKRQPSMSETMPLYTLCKEDLESMDKEVDDILGEGSDDSDSEKRRPEEQEEEPQPRTPRGFRERTLGAAASSERSVAGGRGPRGHKRKLNEEDAASESSRESSNEDEGSSSEADEMAKALEAELNDLMGPVSGERRESRVAWSFLQLPPQGPRHVTWAATCPPPTGILAGGVAFPGRPFMSWRDLM</sequence>
<dbReference type="PANTHER" id="PTHR23081">
    <property type="entry name" value="RNA POLYMERASE II CTD PHOSPHATASE"/>
    <property type="match status" value="1"/>
</dbReference>
<evidence type="ECO:0000256" key="9">
    <source>
        <dbReference type="SAM" id="MobiDB-lite"/>
    </source>
</evidence>
<evidence type="ECO:0000256" key="3">
    <source>
        <dbReference type="ARBA" id="ARBA00022801"/>
    </source>
</evidence>
<dbReference type="PROSITE" id="PS50969">
    <property type="entry name" value="FCP1"/>
    <property type="match status" value="1"/>
</dbReference>
<feature type="domain" description="BRCT" evidence="10">
    <location>
        <begin position="811"/>
        <end position="910"/>
    </location>
</feature>
<evidence type="ECO:0000256" key="6">
    <source>
        <dbReference type="ARBA" id="ARBA00040602"/>
    </source>
</evidence>
<gene>
    <name evidence="12" type="primary">CTDP1</name>
</gene>
<feature type="compositionally biased region" description="Acidic residues" evidence="9">
    <location>
        <begin position="757"/>
        <end position="770"/>
    </location>
</feature>
<dbReference type="InterPro" id="IPR015388">
    <property type="entry name" value="FCP1_C"/>
</dbReference>
<dbReference type="SUPFAM" id="SSF56784">
    <property type="entry name" value="HAD-like"/>
    <property type="match status" value="1"/>
</dbReference>
<proteinExistence type="predicted"/>
<comment type="catalytic activity">
    <reaction evidence="8">
        <text>O-phospho-L-threonyl-[protein] + H2O = L-threonyl-[protein] + phosphate</text>
        <dbReference type="Rhea" id="RHEA:47004"/>
        <dbReference type="Rhea" id="RHEA-COMP:11060"/>
        <dbReference type="Rhea" id="RHEA-COMP:11605"/>
        <dbReference type="ChEBI" id="CHEBI:15377"/>
        <dbReference type="ChEBI" id="CHEBI:30013"/>
        <dbReference type="ChEBI" id="CHEBI:43474"/>
        <dbReference type="ChEBI" id="CHEBI:61977"/>
        <dbReference type="EC" id="3.1.3.16"/>
    </reaction>
</comment>
<comment type="catalytic activity">
    <reaction evidence="7">
        <text>O-phospho-L-seryl-[protein] + H2O = L-seryl-[protein] + phosphate</text>
        <dbReference type="Rhea" id="RHEA:20629"/>
        <dbReference type="Rhea" id="RHEA-COMP:9863"/>
        <dbReference type="Rhea" id="RHEA-COMP:11604"/>
        <dbReference type="ChEBI" id="CHEBI:15377"/>
        <dbReference type="ChEBI" id="CHEBI:29999"/>
        <dbReference type="ChEBI" id="CHEBI:43474"/>
        <dbReference type="ChEBI" id="CHEBI:83421"/>
        <dbReference type="EC" id="3.1.3.16"/>
    </reaction>
</comment>
<dbReference type="InterPro" id="IPR023214">
    <property type="entry name" value="HAD_sf"/>
</dbReference>
<dbReference type="GO" id="GO:0030496">
    <property type="term" value="C:midbody"/>
    <property type="evidence" value="ECO:0007669"/>
    <property type="project" value="Ensembl"/>
</dbReference>
<dbReference type="Ensembl" id="ENSMFAT00000078350.1">
    <property type="protein sequence ID" value="ENSMFAP00000060121.1"/>
    <property type="gene ID" value="ENSMFAG00000031816.2"/>
</dbReference>
<dbReference type="SMART" id="SM00577">
    <property type="entry name" value="CPDc"/>
    <property type="match status" value="1"/>
</dbReference>
<comment type="subcellular location">
    <subcellularLocation>
        <location evidence="1">Nucleus</location>
    </subcellularLocation>
</comment>
<evidence type="ECO:0000259" key="11">
    <source>
        <dbReference type="PROSITE" id="PS50969"/>
    </source>
</evidence>
<dbReference type="AlphaFoldDB" id="A0A7N9IFY1"/>
<name>A0A7N9IFY1_MACFA</name>
<reference evidence="12" key="3">
    <citation type="submission" date="2025-09" db="UniProtKB">
        <authorList>
            <consortium name="Ensembl"/>
        </authorList>
    </citation>
    <scope>IDENTIFICATION</scope>
</reference>
<feature type="compositionally biased region" description="Basic and acidic residues" evidence="9">
    <location>
        <begin position="575"/>
        <end position="584"/>
    </location>
</feature>
<evidence type="ECO:0000313" key="13">
    <source>
        <dbReference type="Proteomes" id="UP000233100"/>
    </source>
</evidence>
<dbReference type="GO" id="GO:0001096">
    <property type="term" value="F:TFIIF-class transcription factor complex binding"/>
    <property type="evidence" value="ECO:0007669"/>
    <property type="project" value="Ensembl"/>
</dbReference>
<keyword evidence="5" id="KW-0539">Nucleus</keyword>
<dbReference type="GO" id="GO:0010458">
    <property type="term" value="P:exit from mitosis"/>
    <property type="evidence" value="ECO:0007669"/>
    <property type="project" value="Ensembl"/>
</dbReference>
<reference evidence="12" key="2">
    <citation type="submission" date="2025-08" db="UniProtKB">
        <authorList>
            <consortium name="Ensembl"/>
        </authorList>
    </citation>
    <scope>IDENTIFICATION</scope>
</reference>
<evidence type="ECO:0000256" key="8">
    <source>
        <dbReference type="ARBA" id="ARBA00048336"/>
    </source>
</evidence>
<dbReference type="GeneTree" id="ENSGT00390000015641"/>